<feature type="transmembrane region" description="Helical" evidence="8">
    <location>
        <begin position="181"/>
        <end position="206"/>
    </location>
</feature>
<sequence>MGRTYSNSEILFLMIGSTIGYSLISIPKVVAEYSGTGGWFSLLLATIITMGINYINIHLAYCNESKTLPEYSKKLLGKKIYVIIMIIYIVHFFLIATYDLRITSEIMKANVLLRTPCWVLTLVFAITVGYALMKGFKTILLVSQIYGIIIILTFIITHIFISTEGSVLNVVPIFDAHSVGNYIKGIFSSSILFSLSGSECISYIALNKRKNKKIHIQAIFITALIGFIYILVFESCISVMGVQDIVFYEDSVISTIRRVELPYLQFLRRLDGVFIVNWLTGAFTTAMFYLYGVVYFFQNITKNKITKNKIIFGVVIIAWLTSGFPKKSYLLPQVNKYISYFSIIAYIIIPVILLFLTKVNKNEKI</sequence>
<evidence type="ECO:0000256" key="8">
    <source>
        <dbReference type="SAM" id="Phobius"/>
    </source>
</evidence>
<protein>
    <recommendedName>
        <fullName evidence="11">Spore germination protein YndE</fullName>
    </recommendedName>
</protein>
<feature type="transmembrane region" description="Helical" evidence="8">
    <location>
        <begin position="309"/>
        <end position="325"/>
    </location>
</feature>
<organism evidence="9 10">
    <name type="scientific">Clostridium oceanicum</name>
    <dbReference type="NCBI Taxonomy" id="1543"/>
    <lineage>
        <taxon>Bacteria</taxon>
        <taxon>Bacillati</taxon>
        <taxon>Bacillota</taxon>
        <taxon>Clostridia</taxon>
        <taxon>Eubacteriales</taxon>
        <taxon>Clostridiaceae</taxon>
        <taxon>Clostridium</taxon>
    </lineage>
</organism>
<accession>A0ABN1JII3</accession>
<dbReference type="InterPro" id="IPR004761">
    <property type="entry name" value="Spore_GerAB"/>
</dbReference>
<evidence type="ECO:0000256" key="4">
    <source>
        <dbReference type="ARBA" id="ARBA00022544"/>
    </source>
</evidence>
<feature type="transmembrane region" description="Helical" evidence="8">
    <location>
        <begin position="337"/>
        <end position="356"/>
    </location>
</feature>
<dbReference type="NCBIfam" id="TIGR00912">
    <property type="entry name" value="2A0309"/>
    <property type="match status" value="1"/>
</dbReference>
<feature type="transmembrane region" description="Helical" evidence="8">
    <location>
        <begin position="112"/>
        <end position="132"/>
    </location>
</feature>
<keyword evidence="6 8" id="KW-1133">Transmembrane helix</keyword>
<proteinExistence type="inferred from homology"/>
<feature type="transmembrane region" description="Helical" evidence="8">
    <location>
        <begin position="80"/>
        <end position="100"/>
    </location>
</feature>
<evidence type="ECO:0000256" key="2">
    <source>
        <dbReference type="ARBA" id="ARBA00007998"/>
    </source>
</evidence>
<keyword evidence="5 8" id="KW-0812">Transmembrane</keyword>
<evidence type="ECO:0000256" key="5">
    <source>
        <dbReference type="ARBA" id="ARBA00022692"/>
    </source>
</evidence>
<reference evidence="9 10" key="1">
    <citation type="journal article" date="2019" name="Int. J. Syst. Evol. Microbiol.">
        <title>The Global Catalogue of Microorganisms (GCM) 10K type strain sequencing project: providing services to taxonomists for standard genome sequencing and annotation.</title>
        <authorList>
            <consortium name="The Broad Institute Genomics Platform"/>
            <consortium name="The Broad Institute Genome Sequencing Center for Infectious Disease"/>
            <person name="Wu L."/>
            <person name="Ma J."/>
        </authorList>
    </citation>
    <scope>NUCLEOTIDE SEQUENCE [LARGE SCALE GENOMIC DNA]</scope>
    <source>
        <strain evidence="9 10">JCM 1407</strain>
    </source>
</reference>
<dbReference type="PANTHER" id="PTHR34975:SF2">
    <property type="entry name" value="SPORE GERMINATION PROTEIN A2"/>
    <property type="match status" value="1"/>
</dbReference>
<evidence type="ECO:0000256" key="1">
    <source>
        <dbReference type="ARBA" id="ARBA00004141"/>
    </source>
</evidence>
<keyword evidence="3" id="KW-0813">Transport</keyword>
<dbReference type="RefSeq" id="WP_343761434.1">
    <property type="nucleotide sequence ID" value="NZ_BAAACG010000009.1"/>
</dbReference>
<dbReference type="PANTHER" id="PTHR34975">
    <property type="entry name" value="SPORE GERMINATION PROTEIN A2"/>
    <property type="match status" value="1"/>
</dbReference>
<feature type="transmembrane region" description="Helical" evidence="8">
    <location>
        <begin position="139"/>
        <end position="161"/>
    </location>
</feature>
<dbReference type="Proteomes" id="UP001501510">
    <property type="component" value="Unassembled WGS sequence"/>
</dbReference>
<feature type="transmembrane region" description="Helical" evidence="8">
    <location>
        <begin position="12"/>
        <end position="31"/>
    </location>
</feature>
<keyword evidence="4" id="KW-0309">Germination</keyword>
<dbReference type="Pfam" id="PF03845">
    <property type="entry name" value="Spore_permease"/>
    <property type="match status" value="1"/>
</dbReference>
<evidence type="ECO:0000256" key="6">
    <source>
        <dbReference type="ARBA" id="ARBA00022989"/>
    </source>
</evidence>
<name>A0ABN1JII3_9CLOT</name>
<evidence type="ECO:0000256" key="7">
    <source>
        <dbReference type="ARBA" id="ARBA00023136"/>
    </source>
</evidence>
<keyword evidence="10" id="KW-1185">Reference proteome</keyword>
<comment type="subcellular location">
    <subcellularLocation>
        <location evidence="1">Membrane</location>
        <topology evidence="1">Multi-pass membrane protein</topology>
    </subcellularLocation>
</comment>
<evidence type="ECO:0000313" key="10">
    <source>
        <dbReference type="Proteomes" id="UP001501510"/>
    </source>
</evidence>
<feature type="transmembrane region" description="Helical" evidence="8">
    <location>
        <begin position="275"/>
        <end position="297"/>
    </location>
</feature>
<dbReference type="Gene3D" id="1.20.1740.10">
    <property type="entry name" value="Amino acid/polyamine transporter I"/>
    <property type="match status" value="1"/>
</dbReference>
<evidence type="ECO:0000256" key="3">
    <source>
        <dbReference type="ARBA" id="ARBA00022448"/>
    </source>
</evidence>
<evidence type="ECO:0008006" key="11">
    <source>
        <dbReference type="Google" id="ProtNLM"/>
    </source>
</evidence>
<gene>
    <name evidence="9" type="ORF">GCM10008906_20770</name>
</gene>
<dbReference type="EMBL" id="BAAACG010000009">
    <property type="protein sequence ID" value="GAA0740579.1"/>
    <property type="molecule type" value="Genomic_DNA"/>
</dbReference>
<comment type="caution">
    <text evidence="9">The sequence shown here is derived from an EMBL/GenBank/DDBJ whole genome shotgun (WGS) entry which is preliminary data.</text>
</comment>
<keyword evidence="7 8" id="KW-0472">Membrane</keyword>
<feature type="transmembrane region" description="Helical" evidence="8">
    <location>
        <begin position="37"/>
        <end position="59"/>
    </location>
</feature>
<feature type="transmembrane region" description="Helical" evidence="8">
    <location>
        <begin position="218"/>
        <end position="242"/>
    </location>
</feature>
<comment type="similarity">
    <text evidence="2">Belongs to the amino acid-polyamine-organocation (APC) superfamily. Spore germination protein (SGP) (TC 2.A.3.9) family.</text>
</comment>
<evidence type="ECO:0000313" key="9">
    <source>
        <dbReference type="EMBL" id="GAA0740579.1"/>
    </source>
</evidence>